<dbReference type="InterPro" id="IPR012340">
    <property type="entry name" value="NA-bd_OB-fold"/>
</dbReference>
<feature type="compositionally biased region" description="Polar residues" evidence="1">
    <location>
        <begin position="355"/>
        <end position="365"/>
    </location>
</feature>
<proteinExistence type="predicted"/>
<feature type="domain" description="Replication protein A 70 kDa DNA-binding subunit B/D first OB fold" evidence="2">
    <location>
        <begin position="2"/>
        <end position="34"/>
    </location>
</feature>
<feature type="compositionally biased region" description="Polar residues" evidence="1">
    <location>
        <begin position="747"/>
        <end position="762"/>
    </location>
</feature>
<evidence type="ECO:0000313" key="4">
    <source>
        <dbReference type="Proteomes" id="UP000516314"/>
    </source>
</evidence>
<sequence length="825" mass="94067">MIMNFEISDNGGSYRASSHPYKINFMSMTHVKKCDEQIPNLEFRFNFVPFSDIQARTDNDNVFIDVIGEIIGMQELKEVNVSGRQTKLLNLQLRDLEESVIDVTLWEKWAEDLYSYVKGYKDGSIVLVGSLMKIKTYNGKISVQNASFSTKLFINSSIAEITEFKERFRVQVTVLDHTGEASFLLFDQDVIKLIHKSAYELLEQQVQFNRSDKIPQELLDLEGRQFFFTIQGSDSTKFSRPSIFRVYELTDKPEIVQKFQENLLQMNTTDPNTHMVSSFSNPTTSETEPDSDMNIVSTPSNATTNQMDTAISKKRRKERSAYIADKRNKKDSSNKENEGSSSNSNRAACAAPISQPLQSSSSHNTLKDITNGYWKKKIPLEITPVSQLHSHLSTCKVKVRIARLWAYHKKDRPKYITGIDLLLVDDKGERIQASIRSQLLSKFQEKLEEGDCYMIMNFEISDNGGSYRASSHPYKINFMSMTHVKKCDEQIPNLEFRFNFVPFSDIQARTDNDNVFIDVIGEIIGMQELKEVNVSGRQTKLLNLQLRDLGESVIDVTLWEKWAEDLYSYVKGYKDGSIVLVGSLMKIKTYNGKISVQNASFSTKLFINSSIAEITEFKERFRVQVTVLDHTGEASFLLFDQDVIKLIHKSAYELLEQQVQFNRSDKIPQELLDLEGRQFFFTIQGSDSTKFSRPSIFRVYELTDKPEIVQKFQENLLQMNTTDPNTHMVSSFSNPTTSETEPDSDMNIVSTPSNATTNQIDTESSEAANYENNNSSIKTSKNTSKITKLTPTSKRSLTSSKDNAAQKSSTKPKLLSKAEIKKEKK</sequence>
<feature type="compositionally biased region" description="Polar residues" evidence="1">
    <location>
        <begin position="721"/>
        <end position="739"/>
    </location>
</feature>
<evidence type="ECO:0000256" key="1">
    <source>
        <dbReference type="SAM" id="MobiDB-lite"/>
    </source>
</evidence>
<feature type="compositionally biased region" description="Polar residues" evidence="1">
    <location>
        <begin position="268"/>
        <end position="286"/>
    </location>
</feature>
<feature type="compositionally biased region" description="Polar residues" evidence="1">
    <location>
        <begin position="294"/>
        <end position="309"/>
    </location>
</feature>
<feature type="region of interest" description="Disordered" evidence="1">
    <location>
        <begin position="268"/>
        <end position="365"/>
    </location>
</feature>
<dbReference type="AlphaFoldDB" id="A0A7G2EWW7"/>
<dbReference type="Pfam" id="PF02721">
    <property type="entry name" value="DUF223"/>
    <property type="match status" value="2"/>
</dbReference>
<gene>
    <name evidence="3" type="ORF">AT9943_LOCUS15139</name>
</gene>
<protein>
    <submittedName>
        <fullName evidence="3">(thale cress) hypothetical protein</fullName>
    </submittedName>
</protein>
<dbReference type="InterPro" id="IPR003871">
    <property type="entry name" value="RFA1B/D_OB_1st"/>
</dbReference>
<dbReference type="EMBL" id="LR881469">
    <property type="protein sequence ID" value="CAD5327439.1"/>
    <property type="molecule type" value="Genomic_DNA"/>
</dbReference>
<evidence type="ECO:0000259" key="2">
    <source>
        <dbReference type="Pfam" id="PF02721"/>
    </source>
</evidence>
<feature type="compositionally biased region" description="Polar residues" evidence="1">
    <location>
        <begin position="791"/>
        <end position="811"/>
    </location>
</feature>
<organism evidence="3 4">
    <name type="scientific">Arabidopsis thaliana</name>
    <name type="common">Mouse-ear cress</name>
    <dbReference type="NCBI Taxonomy" id="3702"/>
    <lineage>
        <taxon>Eukaryota</taxon>
        <taxon>Viridiplantae</taxon>
        <taxon>Streptophyta</taxon>
        <taxon>Embryophyta</taxon>
        <taxon>Tracheophyta</taxon>
        <taxon>Spermatophyta</taxon>
        <taxon>Magnoliopsida</taxon>
        <taxon>eudicotyledons</taxon>
        <taxon>Gunneridae</taxon>
        <taxon>Pentapetalae</taxon>
        <taxon>rosids</taxon>
        <taxon>malvids</taxon>
        <taxon>Brassicales</taxon>
        <taxon>Brassicaceae</taxon>
        <taxon>Camelineae</taxon>
        <taxon>Arabidopsis</taxon>
    </lineage>
</organism>
<name>A0A7G2EWW7_ARATH</name>
<feature type="compositionally biased region" description="Low complexity" evidence="1">
    <location>
        <begin position="765"/>
        <end position="790"/>
    </location>
</feature>
<dbReference type="SUPFAM" id="SSF50249">
    <property type="entry name" value="Nucleic acid-binding proteins"/>
    <property type="match status" value="5"/>
</dbReference>
<dbReference type="PANTHER" id="PTHR47165">
    <property type="entry name" value="OS03G0429900 PROTEIN"/>
    <property type="match status" value="1"/>
</dbReference>
<dbReference type="PANTHER" id="PTHR47165:SF4">
    <property type="entry name" value="OS03G0429900 PROTEIN"/>
    <property type="match status" value="1"/>
</dbReference>
<feature type="compositionally biased region" description="Basic and acidic residues" evidence="1">
    <location>
        <begin position="816"/>
        <end position="825"/>
    </location>
</feature>
<dbReference type="CDD" id="cd04481">
    <property type="entry name" value="RPA1_DBD_B_like"/>
    <property type="match status" value="2"/>
</dbReference>
<reference evidence="3 4" key="1">
    <citation type="submission" date="2020-09" db="EMBL/GenBank/DDBJ databases">
        <authorList>
            <person name="Ashkenazy H."/>
        </authorList>
    </citation>
    <scope>NUCLEOTIDE SEQUENCE [LARGE SCALE GENOMIC DNA]</scope>
    <source>
        <strain evidence="4">cv. Cdm-0</strain>
    </source>
</reference>
<dbReference type="Proteomes" id="UP000516314">
    <property type="component" value="Chromosome 4"/>
</dbReference>
<feature type="region of interest" description="Disordered" evidence="1">
    <location>
        <begin position="721"/>
        <end position="825"/>
    </location>
</feature>
<dbReference type="Gene3D" id="2.40.50.140">
    <property type="entry name" value="Nucleic acid-binding proteins"/>
    <property type="match status" value="3"/>
</dbReference>
<dbReference type="CDD" id="cd04480">
    <property type="entry name" value="RPA1_DBD_A_like"/>
    <property type="match status" value="1"/>
</dbReference>
<feature type="compositionally biased region" description="Basic and acidic residues" evidence="1">
    <location>
        <begin position="324"/>
        <end position="338"/>
    </location>
</feature>
<evidence type="ECO:0000313" key="3">
    <source>
        <dbReference type="EMBL" id="CAD5327439.1"/>
    </source>
</evidence>
<accession>A0A7G2EWW7</accession>
<feature type="compositionally biased region" description="Low complexity" evidence="1">
    <location>
        <begin position="339"/>
        <end position="351"/>
    </location>
</feature>
<feature type="domain" description="Replication protein A 70 kDa DNA-binding subunit B/D first OB fold" evidence="2">
    <location>
        <begin position="383"/>
        <end position="487"/>
    </location>
</feature>